<dbReference type="Proteomes" id="UP001595713">
    <property type="component" value="Unassembled WGS sequence"/>
</dbReference>
<dbReference type="InterPro" id="IPR036388">
    <property type="entry name" value="WH-like_DNA-bd_sf"/>
</dbReference>
<keyword evidence="2" id="KW-1185">Reference proteome</keyword>
<organism evidence="1 2">
    <name type="scientific">Sphingomonas hylomeconis</name>
    <dbReference type="NCBI Taxonomy" id="1395958"/>
    <lineage>
        <taxon>Bacteria</taxon>
        <taxon>Pseudomonadati</taxon>
        <taxon>Pseudomonadota</taxon>
        <taxon>Alphaproteobacteria</taxon>
        <taxon>Sphingomonadales</taxon>
        <taxon>Sphingomonadaceae</taxon>
        <taxon>Sphingomonas</taxon>
    </lineage>
</organism>
<dbReference type="RefSeq" id="WP_315369671.1">
    <property type="nucleotide sequence ID" value="NZ_JANQBK010000014.1"/>
</dbReference>
<dbReference type="EMBL" id="JBHRXP010000001">
    <property type="protein sequence ID" value="MFC3579258.1"/>
    <property type="molecule type" value="Genomic_DNA"/>
</dbReference>
<name>A0ABV7SQP8_9SPHN</name>
<dbReference type="Pfam" id="PF11625">
    <property type="entry name" value="DUF3253"/>
    <property type="match status" value="1"/>
</dbReference>
<accession>A0ABV7SQP8</accession>
<proteinExistence type="predicted"/>
<dbReference type="InterPro" id="IPR021660">
    <property type="entry name" value="DUF3253"/>
</dbReference>
<evidence type="ECO:0000313" key="1">
    <source>
        <dbReference type="EMBL" id="MFC3579258.1"/>
    </source>
</evidence>
<protein>
    <submittedName>
        <fullName evidence="1">DUF3253 domain-containing protein</fullName>
    </submittedName>
</protein>
<reference evidence="2" key="1">
    <citation type="journal article" date="2019" name="Int. J. Syst. Evol. Microbiol.">
        <title>The Global Catalogue of Microorganisms (GCM) 10K type strain sequencing project: providing services to taxonomists for standard genome sequencing and annotation.</title>
        <authorList>
            <consortium name="The Broad Institute Genomics Platform"/>
            <consortium name="The Broad Institute Genome Sequencing Center for Infectious Disease"/>
            <person name="Wu L."/>
            <person name="Ma J."/>
        </authorList>
    </citation>
    <scope>NUCLEOTIDE SEQUENCE [LARGE SCALE GENOMIC DNA]</scope>
    <source>
        <strain evidence="2">KCTC 42739</strain>
    </source>
</reference>
<dbReference type="SUPFAM" id="SSF46785">
    <property type="entry name" value="Winged helix' DNA-binding domain"/>
    <property type="match status" value="1"/>
</dbReference>
<sequence>MCTKTAPLPTSFYPTQISRRLIPLFRDQPAATHSKYYELSAREILRMEVAKPRARDATLALLGCRALGATICPSEVARALAAQRDADTNAMDWRALMPIVHAAVDELVAEGVVRLSWKGDALATRAGPYRIRQI</sequence>
<gene>
    <name evidence="1" type="ORF">ACFONA_03705</name>
</gene>
<comment type="caution">
    <text evidence="1">The sequence shown here is derived from an EMBL/GenBank/DDBJ whole genome shotgun (WGS) entry which is preliminary data.</text>
</comment>
<evidence type="ECO:0000313" key="2">
    <source>
        <dbReference type="Proteomes" id="UP001595713"/>
    </source>
</evidence>
<dbReference type="Gene3D" id="1.10.10.10">
    <property type="entry name" value="Winged helix-like DNA-binding domain superfamily/Winged helix DNA-binding domain"/>
    <property type="match status" value="1"/>
</dbReference>
<dbReference type="InterPro" id="IPR036390">
    <property type="entry name" value="WH_DNA-bd_sf"/>
</dbReference>